<dbReference type="Proteomes" id="UP000184080">
    <property type="component" value="Unassembled WGS sequence"/>
</dbReference>
<name>A0A1M6GWZ5_9CLOT</name>
<reference evidence="1 2" key="1">
    <citation type="submission" date="2016-11" db="EMBL/GenBank/DDBJ databases">
        <authorList>
            <person name="Jaros S."/>
            <person name="Januszkiewicz K."/>
            <person name="Wedrychowicz H."/>
        </authorList>
    </citation>
    <scope>NUCLEOTIDE SEQUENCE [LARGE SCALE GENOMIC DNA]</scope>
    <source>
        <strain evidence="1 2">DSM 21864</strain>
    </source>
</reference>
<evidence type="ECO:0000313" key="2">
    <source>
        <dbReference type="Proteomes" id="UP000184080"/>
    </source>
</evidence>
<accession>A0A1M6GWZ5</accession>
<proteinExistence type="predicted"/>
<evidence type="ECO:0000313" key="1">
    <source>
        <dbReference type="EMBL" id="SHJ14385.1"/>
    </source>
</evidence>
<keyword evidence="2" id="KW-1185">Reference proteome</keyword>
<dbReference type="STRING" id="1121298.SAMN05444401_2276"/>
<dbReference type="Gene3D" id="3.20.20.70">
    <property type="entry name" value="Aldolase class I"/>
    <property type="match status" value="1"/>
</dbReference>
<dbReference type="OrthoDB" id="2532974at2"/>
<dbReference type="AlphaFoldDB" id="A0A1M6GWZ5"/>
<gene>
    <name evidence="1" type="ORF">SAMN05444401_2276</name>
</gene>
<dbReference type="SUPFAM" id="SSF51395">
    <property type="entry name" value="FMN-linked oxidoreductases"/>
    <property type="match status" value="1"/>
</dbReference>
<dbReference type="InterPro" id="IPR013785">
    <property type="entry name" value="Aldolase_TIM"/>
</dbReference>
<dbReference type="EMBL" id="FQZO01000003">
    <property type="protein sequence ID" value="SHJ14385.1"/>
    <property type="molecule type" value="Genomic_DNA"/>
</dbReference>
<dbReference type="RefSeq" id="WP_073006577.1">
    <property type="nucleotide sequence ID" value="NZ_FQZO01000003.1"/>
</dbReference>
<organism evidence="1 2">
    <name type="scientific">Clostridium amylolyticum</name>
    <dbReference type="NCBI Taxonomy" id="1121298"/>
    <lineage>
        <taxon>Bacteria</taxon>
        <taxon>Bacillati</taxon>
        <taxon>Bacillota</taxon>
        <taxon>Clostridia</taxon>
        <taxon>Eubacteriales</taxon>
        <taxon>Clostridiaceae</taxon>
        <taxon>Clostridium</taxon>
    </lineage>
</organism>
<sequence length="430" mass="49399">MDKLYILPEQINIDKSIKSKIVKDYKNFAEEGIPADVEKYILEEYSMDISSRYGEKNIKNPFGIASGQLTTNYSQIESSINEGIGFAVLKTVISQDGKGKATMDEWRVNAPKMLVEKIQSKQGEWGYTVTWKGRGWHKSFQDYLDFMEKSLTLSKERGVPVIPSCKFNLPAKLEEAFNIEEYKYTLENLLKSWQKIYGKEPMYLEKDFSPTLAGSDLSKNQMSILRWINEVPKIIKEIIGEENIYLGLKLMNTTFSQDFQRELLNSTLGNNHTKADYLICFNRLFDKDKVFEGKQGVAYGGYDLSHRNLKILTEFRKDEKQQHKEPRLMPISATGNIESGKMMVEYALRGCENGQIHTFFQIPSSEYAMKNGGRVSKALHELIFNPEKGLLSAMMYLNEKGLIEKNNGVLRFKDITTAYGREEIFGRVDL</sequence>
<protein>
    <submittedName>
        <fullName evidence="1">Dihydroorotate dehydrogenase</fullName>
    </submittedName>
</protein>